<name>A0A401KRC6_ASPAW</name>
<organism evidence="2 3">
    <name type="scientific">Aspergillus awamori</name>
    <name type="common">Black koji mold</name>
    <dbReference type="NCBI Taxonomy" id="105351"/>
    <lineage>
        <taxon>Eukaryota</taxon>
        <taxon>Fungi</taxon>
        <taxon>Dikarya</taxon>
        <taxon>Ascomycota</taxon>
        <taxon>Pezizomycotina</taxon>
        <taxon>Eurotiomycetes</taxon>
        <taxon>Eurotiomycetidae</taxon>
        <taxon>Eurotiales</taxon>
        <taxon>Aspergillaceae</taxon>
        <taxon>Aspergillus</taxon>
    </lineage>
</organism>
<comment type="caution">
    <text evidence="2">The sequence shown here is derived from an EMBL/GenBank/DDBJ whole genome shotgun (WGS) entry which is preliminary data.</text>
</comment>
<evidence type="ECO:0000313" key="2">
    <source>
        <dbReference type="EMBL" id="GCB21830.1"/>
    </source>
</evidence>
<dbReference type="EMBL" id="BDHI01000014">
    <property type="protein sequence ID" value="GCB21830.1"/>
    <property type="molecule type" value="Genomic_DNA"/>
</dbReference>
<sequence>MMRLDKAVLSRPIKKMPQLLLLIPTLPRTVTEGHNGEGGSFLLIIPLQRTTDQCPTAMMRPTSSSLPRQNLLVDTTRHSPDGGSLGSQTGRSVRPASPEVLDGLIGGKESNIRSDLLGQLGLRSRKGHLRVSGQFCWSPGRLKS</sequence>
<gene>
    <name evidence="2" type="ORF">AAWM_04715</name>
</gene>
<evidence type="ECO:0000256" key="1">
    <source>
        <dbReference type="SAM" id="MobiDB-lite"/>
    </source>
</evidence>
<protein>
    <submittedName>
        <fullName evidence="2">Uncharacterized protein</fullName>
    </submittedName>
</protein>
<dbReference type="Proteomes" id="UP000286921">
    <property type="component" value="Unassembled WGS sequence"/>
</dbReference>
<dbReference type="AlphaFoldDB" id="A0A401KRC6"/>
<evidence type="ECO:0000313" key="3">
    <source>
        <dbReference type="Proteomes" id="UP000286921"/>
    </source>
</evidence>
<keyword evidence="3" id="KW-1185">Reference proteome</keyword>
<accession>A0A401KRC6</accession>
<proteinExistence type="predicted"/>
<feature type="region of interest" description="Disordered" evidence="1">
    <location>
        <begin position="59"/>
        <end position="100"/>
    </location>
</feature>
<reference evidence="2 3" key="1">
    <citation type="submission" date="2016-09" db="EMBL/GenBank/DDBJ databases">
        <title>Aspergillus awamori IFM 58123T.</title>
        <authorList>
            <person name="Kusuya Y."/>
            <person name="Shimizu M."/>
            <person name="Takahashi H."/>
            <person name="Yaguchi T."/>
        </authorList>
    </citation>
    <scope>NUCLEOTIDE SEQUENCE [LARGE SCALE GENOMIC DNA]</scope>
    <source>
        <strain evidence="2 3">IFM 58123</strain>
    </source>
</reference>